<name>A0ABV6FH89_9BURK</name>
<dbReference type="RefSeq" id="WP_379679190.1">
    <property type="nucleotide sequence ID" value="NZ_JBHLWP010000011.1"/>
</dbReference>
<evidence type="ECO:0000313" key="4">
    <source>
        <dbReference type="Proteomes" id="UP001589773"/>
    </source>
</evidence>
<evidence type="ECO:0000256" key="2">
    <source>
        <dbReference type="SAM" id="Phobius"/>
    </source>
</evidence>
<feature type="compositionally biased region" description="Low complexity" evidence="1">
    <location>
        <begin position="186"/>
        <end position="236"/>
    </location>
</feature>
<feature type="compositionally biased region" description="Low complexity" evidence="1">
    <location>
        <begin position="89"/>
        <end position="101"/>
    </location>
</feature>
<evidence type="ECO:0000313" key="3">
    <source>
        <dbReference type="EMBL" id="MFC0252425.1"/>
    </source>
</evidence>
<dbReference type="EMBL" id="JBHLWP010000011">
    <property type="protein sequence ID" value="MFC0252425.1"/>
    <property type="molecule type" value="Genomic_DNA"/>
</dbReference>
<sequence>MRPNLMSPRRTSGEDSILAMLEREPGRRHGAAASPARLAWYGAGAAVALALTATLVWLASNNNDLRPEVEQSVLADAIHAPPANPAHPAPAGAMRSDSASPAAPPAAPLRQVAMAAPPGSPAADGPAPTQHASAVIVDQPAAPDGVPPLRLLKPAQAQPAPTVPVREPAPVAENAARLAERTAPAAARATATARTGARQASVTPARPAAAPARQAALARSAARPAPARAQRPGSPRKTSDGHVDADVALISAVIVHANGHAPEDSQMTELLCPNDSCKAAPARQ</sequence>
<organism evidence="3 4">
    <name type="scientific">Massilia consociata</name>
    <dbReference type="NCBI Taxonomy" id="760117"/>
    <lineage>
        <taxon>Bacteria</taxon>
        <taxon>Pseudomonadati</taxon>
        <taxon>Pseudomonadota</taxon>
        <taxon>Betaproteobacteria</taxon>
        <taxon>Burkholderiales</taxon>
        <taxon>Oxalobacteraceae</taxon>
        <taxon>Telluria group</taxon>
        <taxon>Massilia</taxon>
    </lineage>
</organism>
<protein>
    <recommendedName>
        <fullName evidence="5">Meckel syndrome type 1 protein</fullName>
    </recommendedName>
</protein>
<feature type="region of interest" description="Disordered" evidence="1">
    <location>
        <begin position="186"/>
        <end position="241"/>
    </location>
</feature>
<keyword evidence="2" id="KW-0812">Transmembrane</keyword>
<evidence type="ECO:0000256" key="1">
    <source>
        <dbReference type="SAM" id="MobiDB-lite"/>
    </source>
</evidence>
<proteinExistence type="predicted"/>
<dbReference type="Proteomes" id="UP001589773">
    <property type="component" value="Unassembled WGS sequence"/>
</dbReference>
<keyword evidence="2" id="KW-1133">Transmembrane helix</keyword>
<gene>
    <name evidence="3" type="ORF">ACFFJK_11045</name>
</gene>
<reference evidence="3 4" key="1">
    <citation type="submission" date="2024-09" db="EMBL/GenBank/DDBJ databases">
        <authorList>
            <person name="Sun Q."/>
            <person name="Mori K."/>
        </authorList>
    </citation>
    <scope>NUCLEOTIDE SEQUENCE [LARGE SCALE GENOMIC DNA]</scope>
    <source>
        <strain evidence="3 4">CCM 7792</strain>
    </source>
</reference>
<keyword evidence="2" id="KW-0472">Membrane</keyword>
<comment type="caution">
    <text evidence="3">The sequence shown here is derived from an EMBL/GenBank/DDBJ whole genome shotgun (WGS) entry which is preliminary data.</text>
</comment>
<accession>A0ABV6FH89</accession>
<evidence type="ECO:0008006" key="5">
    <source>
        <dbReference type="Google" id="ProtNLM"/>
    </source>
</evidence>
<feature type="region of interest" description="Disordered" evidence="1">
    <location>
        <begin position="80"/>
        <end position="107"/>
    </location>
</feature>
<feature type="transmembrane region" description="Helical" evidence="2">
    <location>
        <begin position="38"/>
        <end position="59"/>
    </location>
</feature>
<keyword evidence="4" id="KW-1185">Reference proteome</keyword>